<organism evidence="2 3">
    <name type="scientific">Paenibacillus solisilvae</name>
    <dbReference type="NCBI Taxonomy" id="2486751"/>
    <lineage>
        <taxon>Bacteria</taxon>
        <taxon>Bacillati</taxon>
        <taxon>Bacillota</taxon>
        <taxon>Bacilli</taxon>
        <taxon>Bacillales</taxon>
        <taxon>Paenibacillaceae</taxon>
        <taxon>Paenibacillus</taxon>
    </lineage>
</organism>
<comment type="caution">
    <text evidence="2">The sequence shown here is derived from an EMBL/GenBank/DDBJ whole genome shotgun (WGS) entry which is preliminary data.</text>
</comment>
<accession>A0ABW0VWW7</accession>
<feature type="compositionally biased region" description="Basic residues" evidence="1">
    <location>
        <begin position="96"/>
        <end position="115"/>
    </location>
</feature>
<evidence type="ECO:0000313" key="2">
    <source>
        <dbReference type="EMBL" id="MFC5650105.1"/>
    </source>
</evidence>
<protein>
    <submittedName>
        <fullName evidence="2">Uncharacterized protein</fullName>
    </submittedName>
</protein>
<gene>
    <name evidence="2" type="ORF">ACFPYJ_13425</name>
</gene>
<evidence type="ECO:0000256" key="1">
    <source>
        <dbReference type="SAM" id="MobiDB-lite"/>
    </source>
</evidence>
<proteinExistence type="predicted"/>
<name>A0ABW0VWW7_9BACL</name>
<keyword evidence="3" id="KW-1185">Reference proteome</keyword>
<feature type="region of interest" description="Disordered" evidence="1">
    <location>
        <begin position="54"/>
        <end position="122"/>
    </location>
</feature>
<evidence type="ECO:0000313" key="3">
    <source>
        <dbReference type="Proteomes" id="UP001596047"/>
    </source>
</evidence>
<feature type="region of interest" description="Disordered" evidence="1">
    <location>
        <begin position="1"/>
        <end position="34"/>
    </location>
</feature>
<feature type="non-terminal residue" evidence="2">
    <location>
        <position position="1"/>
    </location>
</feature>
<dbReference type="RefSeq" id="WP_379188658.1">
    <property type="nucleotide sequence ID" value="NZ_JBHSOW010000045.1"/>
</dbReference>
<sequence length="122" mass="13178">EQPTAVSPASMGPQGYGYGYEQPTAVSPASMGPMGMPYPGYTYAGYGQMAPVQAAGKKPCDCGCKDKRDEHEPYEADPDDEKVELLNNIKSVATRKPVKKAAVRTSRPSKPKRRGSSPWLNN</sequence>
<feature type="compositionally biased region" description="Basic and acidic residues" evidence="1">
    <location>
        <begin position="58"/>
        <end position="74"/>
    </location>
</feature>
<dbReference type="EMBL" id="JBHSOW010000045">
    <property type="protein sequence ID" value="MFC5650105.1"/>
    <property type="molecule type" value="Genomic_DNA"/>
</dbReference>
<reference evidence="3" key="1">
    <citation type="journal article" date="2019" name="Int. J. Syst. Evol. Microbiol.">
        <title>The Global Catalogue of Microorganisms (GCM) 10K type strain sequencing project: providing services to taxonomists for standard genome sequencing and annotation.</title>
        <authorList>
            <consortium name="The Broad Institute Genomics Platform"/>
            <consortium name="The Broad Institute Genome Sequencing Center for Infectious Disease"/>
            <person name="Wu L."/>
            <person name="Ma J."/>
        </authorList>
    </citation>
    <scope>NUCLEOTIDE SEQUENCE [LARGE SCALE GENOMIC DNA]</scope>
    <source>
        <strain evidence="3">CGMCC 1.3240</strain>
    </source>
</reference>
<dbReference type="Proteomes" id="UP001596047">
    <property type="component" value="Unassembled WGS sequence"/>
</dbReference>